<evidence type="ECO:0000313" key="2">
    <source>
        <dbReference type="Proteomes" id="UP000092124"/>
    </source>
</evidence>
<gene>
    <name evidence="1" type="ORF">A6R68_08126</name>
</gene>
<dbReference type="AlphaFoldDB" id="A0A1A6G3I0"/>
<dbReference type="EMBL" id="LZPO01106104">
    <property type="protein sequence ID" value="OBS60751.1"/>
    <property type="molecule type" value="Genomic_DNA"/>
</dbReference>
<reference evidence="1 2" key="1">
    <citation type="submission" date="2016-06" db="EMBL/GenBank/DDBJ databases">
        <title>The Draft Genome Sequence and Annotation of the Desert Woodrat Neotoma lepida.</title>
        <authorList>
            <person name="Campbell M."/>
            <person name="Oakeson K.F."/>
            <person name="Yandell M."/>
            <person name="Halpert J.R."/>
            <person name="Dearing D."/>
        </authorList>
    </citation>
    <scope>NUCLEOTIDE SEQUENCE [LARGE SCALE GENOMIC DNA]</scope>
    <source>
        <strain evidence="1">417</strain>
        <tissue evidence="1">Liver</tissue>
    </source>
</reference>
<dbReference type="Proteomes" id="UP000092124">
    <property type="component" value="Unassembled WGS sequence"/>
</dbReference>
<proteinExistence type="predicted"/>
<name>A0A1A6G3I0_NEOLE</name>
<protein>
    <submittedName>
        <fullName evidence="1">Uncharacterized protein</fullName>
    </submittedName>
</protein>
<accession>A0A1A6G3I0</accession>
<keyword evidence="2" id="KW-1185">Reference proteome</keyword>
<sequence>MKQRAESKPATITVERRNVPPECARAPSGMCVPSYLSTDAVDAPQTLQEYWCCSEPLIILLISGTLLGKPTQVTEVLKCSGMYPNCPECSAGDQNYK</sequence>
<comment type="caution">
    <text evidence="1">The sequence shown here is derived from an EMBL/GenBank/DDBJ whole genome shotgun (WGS) entry which is preliminary data.</text>
</comment>
<evidence type="ECO:0000313" key="1">
    <source>
        <dbReference type="EMBL" id="OBS60751.1"/>
    </source>
</evidence>
<organism evidence="1 2">
    <name type="scientific">Neotoma lepida</name>
    <name type="common">Desert woodrat</name>
    <dbReference type="NCBI Taxonomy" id="56216"/>
    <lineage>
        <taxon>Eukaryota</taxon>
        <taxon>Metazoa</taxon>
        <taxon>Chordata</taxon>
        <taxon>Craniata</taxon>
        <taxon>Vertebrata</taxon>
        <taxon>Euteleostomi</taxon>
        <taxon>Mammalia</taxon>
        <taxon>Eutheria</taxon>
        <taxon>Euarchontoglires</taxon>
        <taxon>Glires</taxon>
        <taxon>Rodentia</taxon>
        <taxon>Myomorpha</taxon>
        <taxon>Muroidea</taxon>
        <taxon>Cricetidae</taxon>
        <taxon>Neotominae</taxon>
        <taxon>Neotoma</taxon>
    </lineage>
</organism>
<dbReference type="STRING" id="56216.A0A1A6G3I0"/>